<protein>
    <recommendedName>
        <fullName evidence="3">Pentatricopeptide repeat-containing protein</fullName>
    </recommendedName>
</protein>
<accession>A0A9Q0SUN3</accession>
<gene>
    <name evidence="1" type="ORF">OIU85_006328</name>
</gene>
<comment type="caution">
    <text evidence="1">The sequence shown here is derived from an EMBL/GenBank/DDBJ whole genome shotgun (WGS) entry which is preliminary data.</text>
</comment>
<proteinExistence type="predicted"/>
<dbReference type="EMBL" id="JAPFFL010000012">
    <property type="protein sequence ID" value="KAJ6690030.1"/>
    <property type="molecule type" value="Genomic_DNA"/>
</dbReference>
<evidence type="ECO:0000313" key="2">
    <source>
        <dbReference type="Proteomes" id="UP001151529"/>
    </source>
</evidence>
<dbReference type="OrthoDB" id="10554100at2759"/>
<evidence type="ECO:0000313" key="1">
    <source>
        <dbReference type="EMBL" id="KAJ6690030.1"/>
    </source>
</evidence>
<sequence>MNGWLKKPILDTSGVAVKRWKWGLELETQLDKLQFVPYMTHLVQALKTINETDAVVSLFKWAKRQTWVLKYLAKAEKLEVLFCCFKKAQDSGSKIDAAMKLYNSMTNAGLSTYTALLTLSAHKKLVTNSKDCGCTDVELRRIPIEVSKVVLTSKGPWGFSYGVVRETNCSEFLLNENPSRADILMHRLNILIPTSAPEIRSLTTPKSLISANAV</sequence>
<evidence type="ECO:0008006" key="3">
    <source>
        <dbReference type="Google" id="ProtNLM"/>
    </source>
</evidence>
<organism evidence="1 2">
    <name type="scientific">Salix viminalis</name>
    <name type="common">Common osier</name>
    <name type="synonym">Basket willow</name>
    <dbReference type="NCBI Taxonomy" id="40686"/>
    <lineage>
        <taxon>Eukaryota</taxon>
        <taxon>Viridiplantae</taxon>
        <taxon>Streptophyta</taxon>
        <taxon>Embryophyta</taxon>
        <taxon>Tracheophyta</taxon>
        <taxon>Spermatophyta</taxon>
        <taxon>Magnoliopsida</taxon>
        <taxon>eudicotyledons</taxon>
        <taxon>Gunneridae</taxon>
        <taxon>Pentapetalae</taxon>
        <taxon>rosids</taxon>
        <taxon>fabids</taxon>
        <taxon>Malpighiales</taxon>
        <taxon>Salicaceae</taxon>
        <taxon>Saliceae</taxon>
        <taxon>Salix</taxon>
    </lineage>
</organism>
<dbReference type="AlphaFoldDB" id="A0A9Q0SUN3"/>
<dbReference type="Proteomes" id="UP001151529">
    <property type="component" value="Chromosome 8"/>
</dbReference>
<reference evidence="1" key="2">
    <citation type="journal article" date="2023" name="Int. J. Mol. Sci.">
        <title>De Novo Assembly and Annotation of 11 Diverse Shrub Willow (Salix) Genomes Reveals Novel Gene Organization in Sex-Linked Regions.</title>
        <authorList>
            <person name="Hyden B."/>
            <person name="Feng K."/>
            <person name="Yates T.B."/>
            <person name="Jawdy S."/>
            <person name="Cereghino C."/>
            <person name="Smart L.B."/>
            <person name="Muchero W."/>
        </authorList>
    </citation>
    <scope>NUCLEOTIDE SEQUENCE [LARGE SCALE GENOMIC DNA]</scope>
    <source>
        <tissue evidence="1">Shoot tip</tissue>
    </source>
</reference>
<keyword evidence="2" id="KW-1185">Reference proteome</keyword>
<name>A0A9Q0SUN3_SALVM</name>
<reference evidence="1" key="1">
    <citation type="submission" date="2022-11" db="EMBL/GenBank/DDBJ databases">
        <authorList>
            <person name="Hyden B.L."/>
            <person name="Feng K."/>
            <person name="Yates T."/>
            <person name="Jawdy S."/>
            <person name="Smart L.B."/>
            <person name="Muchero W."/>
        </authorList>
    </citation>
    <scope>NUCLEOTIDE SEQUENCE</scope>
    <source>
        <tissue evidence="1">Shoot tip</tissue>
    </source>
</reference>